<keyword evidence="10" id="KW-1185">Reference proteome</keyword>
<dbReference type="PANTHER" id="PTHR33146:SF26">
    <property type="entry name" value="ENDONUCLEASE 4"/>
    <property type="match status" value="1"/>
</dbReference>
<dbReference type="GO" id="GO:0006308">
    <property type="term" value="P:DNA catabolic process"/>
    <property type="evidence" value="ECO:0007669"/>
    <property type="project" value="InterPro"/>
</dbReference>
<dbReference type="GO" id="GO:0046872">
    <property type="term" value="F:metal ion binding"/>
    <property type="evidence" value="ECO:0007669"/>
    <property type="project" value="UniProtKB-KW"/>
</dbReference>
<feature type="signal peptide" evidence="8">
    <location>
        <begin position="1"/>
        <end position="22"/>
    </location>
</feature>
<evidence type="ECO:0000313" key="9">
    <source>
        <dbReference type="EMBL" id="KAG0326690.1"/>
    </source>
</evidence>
<dbReference type="OrthoDB" id="441446at2759"/>
<evidence type="ECO:0000256" key="8">
    <source>
        <dbReference type="SAM" id="SignalP"/>
    </source>
</evidence>
<keyword evidence="2" id="KW-0540">Nuclease</keyword>
<evidence type="ECO:0000313" key="10">
    <source>
        <dbReference type="Proteomes" id="UP000738325"/>
    </source>
</evidence>
<proteinExistence type="inferred from homology"/>
<dbReference type="GO" id="GO:0004519">
    <property type="term" value="F:endonuclease activity"/>
    <property type="evidence" value="ECO:0007669"/>
    <property type="project" value="UniProtKB-KW"/>
</dbReference>
<sequence>MRLSASIAVVALIALNANTAQAWGALGHTLTGQIAQQFLTPTTASKVGQILPAADDGLLSDVASWADKIRFLASFKWATPMHFFNPVGDDPPDHCTAGYVYAGQDNVNAVLNMTATLKEYEAKAPKTNASATVRQQALMFFVHFMGDIHQPLHDSSRLRGGNDAPIKWGKAKNNLHSMWDTLLIEKDVTDRFGGDPDAYLNDTLNLAHTYWTDAPTWTDCDPAQNTATTPWSATTDSVKTLCPIQWAADTNALDCSVVWVDYSPTRDYSTDYFQSVTGPSSSYLLQKQLAKSGVRMAAVLNEIYDPSAKPPLTKRGLARLPSEH</sequence>
<dbReference type="GO" id="GO:0003676">
    <property type="term" value="F:nucleic acid binding"/>
    <property type="evidence" value="ECO:0007669"/>
    <property type="project" value="InterPro"/>
</dbReference>
<dbReference type="PANTHER" id="PTHR33146">
    <property type="entry name" value="ENDONUCLEASE 4"/>
    <property type="match status" value="1"/>
</dbReference>
<comment type="similarity">
    <text evidence="1">Belongs to the nuclease type I family.</text>
</comment>
<organism evidence="9 10">
    <name type="scientific">Dissophora globulifera</name>
    <dbReference type="NCBI Taxonomy" id="979702"/>
    <lineage>
        <taxon>Eukaryota</taxon>
        <taxon>Fungi</taxon>
        <taxon>Fungi incertae sedis</taxon>
        <taxon>Mucoromycota</taxon>
        <taxon>Mortierellomycotina</taxon>
        <taxon>Mortierellomycetes</taxon>
        <taxon>Mortierellales</taxon>
        <taxon>Mortierellaceae</taxon>
        <taxon>Dissophora</taxon>
    </lineage>
</organism>
<evidence type="ECO:0000256" key="1">
    <source>
        <dbReference type="ARBA" id="ARBA00009547"/>
    </source>
</evidence>
<dbReference type="InterPro" id="IPR008947">
    <property type="entry name" value="PLipase_C/P1_nuclease_dom_sf"/>
</dbReference>
<comment type="caution">
    <text evidence="9">The sequence shown here is derived from an EMBL/GenBank/DDBJ whole genome shotgun (WGS) entry which is preliminary data.</text>
</comment>
<reference evidence="9" key="1">
    <citation type="journal article" date="2020" name="Fungal Divers.">
        <title>Resolving the Mortierellaceae phylogeny through synthesis of multi-gene phylogenetics and phylogenomics.</title>
        <authorList>
            <person name="Vandepol N."/>
            <person name="Liber J."/>
            <person name="Desiro A."/>
            <person name="Na H."/>
            <person name="Kennedy M."/>
            <person name="Barry K."/>
            <person name="Grigoriev I.V."/>
            <person name="Miller A.N."/>
            <person name="O'Donnell K."/>
            <person name="Stajich J.E."/>
            <person name="Bonito G."/>
        </authorList>
    </citation>
    <scope>NUCLEOTIDE SEQUENCE</scope>
    <source>
        <strain evidence="9">REB-010B</strain>
    </source>
</reference>
<gene>
    <name evidence="9" type="ORF">BGZ99_009188</name>
</gene>
<evidence type="ECO:0000256" key="6">
    <source>
        <dbReference type="ARBA" id="ARBA00023157"/>
    </source>
</evidence>
<keyword evidence="8" id="KW-0732">Signal</keyword>
<evidence type="ECO:0000256" key="7">
    <source>
        <dbReference type="ARBA" id="ARBA00023180"/>
    </source>
</evidence>
<keyword evidence="4" id="KW-0255">Endonuclease</keyword>
<keyword evidence="5" id="KW-0378">Hydrolase</keyword>
<dbReference type="GO" id="GO:0016788">
    <property type="term" value="F:hydrolase activity, acting on ester bonds"/>
    <property type="evidence" value="ECO:0007669"/>
    <property type="project" value="InterPro"/>
</dbReference>
<protein>
    <recommendedName>
        <fullName evidence="11">Aspergillus nuclease S(1)</fullName>
    </recommendedName>
</protein>
<keyword evidence="3" id="KW-0479">Metal-binding</keyword>
<evidence type="ECO:0000256" key="3">
    <source>
        <dbReference type="ARBA" id="ARBA00022723"/>
    </source>
</evidence>
<evidence type="ECO:0008006" key="11">
    <source>
        <dbReference type="Google" id="ProtNLM"/>
    </source>
</evidence>
<dbReference type="CDD" id="cd11010">
    <property type="entry name" value="S1-P1_nuclease"/>
    <property type="match status" value="1"/>
</dbReference>
<dbReference type="Proteomes" id="UP000738325">
    <property type="component" value="Unassembled WGS sequence"/>
</dbReference>
<name>A0A9P6UZ45_9FUNG</name>
<keyword evidence="6" id="KW-1015">Disulfide bond</keyword>
<dbReference type="AlphaFoldDB" id="A0A9P6UZ45"/>
<dbReference type="SUPFAM" id="SSF48537">
    <property type="entry name" value="Phospholipase C/P1 nuclease"/>
    <property type="match status" value="1"/>
</dbReference>
<dbReference type="Gene3D" id="1.10.575.10">
    <property type="entry name" value="P1 Nuclease"/>
    <property type="match status" value="1"/>
</dbReference>
<evidence type="ECO:0000256" key="5">
    <source>
        <dbReference type="ARBA" id="ARBA00022801"/>
    </source>
</evidence>
<evidence type="ECO:0000256" key="4">
    <source>
        <dbReference type="ARBA" id="ARBA00022759"/>
    </source>
</evidence>
<dbReference type="InterPro" id="IPR003154">
    <property type="entry name" value="S1/P1nuclease"/>
</dbReference>
<evidence type="ECO:0000256" key="2">
    <source>
        <dbReference type="ARBA" id="ARBA00022722"/>
    </source>
</evidence>
<keyword evidence="7" id="KW-0325">Glycoprotein</keyword>
<dbReference type="Pfam" id="PF02265">
    <property type="entry name" value="S1-P1_nuclease"/>
    <property type="match status" value="1"/>
</dbReference>
<dbReference type="EMBL" id="JAAAIP010000076">
    <property type="protein sequence ID" value="KAG0326690.1"/>
    <property type="molecule type" value="Genomic_DNA"/>
</dbReference>
<feature type="chain" id="PRO_5040230574" description="Aspergillus nuclease S(1)" evidence="8">
    <location>
        <begin position="23"/>
        <end position="324"/>
    </location>
</feature>
<accession>A0A9P6UZ45</accession>